<dbReference type="PANTHER" id="PTHR35807:SF1">
    <property type="entry name" value="TRANSCRIPTIONAL REGULATOR REDD"/>
    <property type="match status" value="1"/>
</dbReference>
<dbReference type="Pfam" id="PF03704">
    <property type="entry name" value="BTAD"/>
    <property type="match status" value="1"/>
</dbReference>
<dbReference type="InterPro" id="IPR036388">
    <property type="entry name" value="WH-like_DNA-bd_sf"/>
</dbReference>
<evidence type="ECO:0000256" key="3">
    <source>
        <dbReference type="ARBA" id="ARBA00023125"/>
    </source>
</evidence>
<name>A0A8J4ECT0_9ACTN</name>
<organism evidence="8 9">
    <name type="scientific">Virgisporangium ochraceum</name>
    <dbReference type="NCBI Taxonomy" id="65505"/>
    <lineage>
        <taxon>Bacteria</taxon>
        <taxon>Bacillati</taxon>
        <taxon>Actinomycetota</taxon>
        <taxon>Actinomycetes</taxon>
        <taxon>Micromonosporales</taxon>
        <taxon>Micromonosporaceae</taxon>
        <taxon>Virgisporangium</taxon>
    </lineage>
</organism>
<dbReference type="SMART" id="SM00028">
    <property type="entry name" value="TPR"/>
    <property type="match status" value="5"/>
</dbReference>
<dbReference type="SMART" id="SM01043">
    <property type="entry name" value="BTAD"/>
    <property type="match status" value="1"/>
</dbReference>
<evidence type="ECO:0000256" key="5">
    <source>
        <dbReference type="PROSITE-ProRule" id="PRU01091"/>
    </source>
</evidence>
<evidence type="ECO:0000313" key="9">
    <source>
        <dbReference type="Proteomes" id="UP000635606"/>
    </source>
</evidence>
<dbReference type="GO" id="GO:0006355">
    <property type="term" value="P:regulation of DNA-templated transcription"/>
    <property type="evidence" value="ECO:0007669"/>
    <property type="project" value="InterPro"/>
</dbReference>
<keyword evidence="2" id="KW-0805">Transcription regulation</keyword>
<keyword evidence="4" id="KW-0804">Transcription</keyword>
<dbReference type="InterPro" id="IPR005158">
    <property type="entry name" value="BTAD"/>
</dbReference>
<protein>
    <submittedName>
        <fullName evidence="8">SARP family transcriptional regulator</fullName>
    </submittedName>
</protein>
<dbReference type="Gene3D" id="1.10.10.10">
    <property type="entry name" value="Winged helix-like DNA-binding domain superfamily/Winged helix DNA-binding domain"/>
    <property type="match status" value="1"/>
</dbReference>
<dbReference type="GO" id="GO:0000160">
    <property type="term" value="P:phosphorelay signal transduction system"/>
    <property type="evidence" value="ECO:0007669"/>
    <property type="project" value="InterPro"/>
</dbReference>
<dbReference type="SUPFAM" id="SSF46894">
    <property type="entry name" value="C-terminal effector domain of the bipartite response regulators"/>
    <property type="match status" value="1"/>
</dbReference>
<dbReference type="PRINTS" id="PR00364">
    <property type="entry name" value="DISEASERSIST"/>
</dbReference>
<dbReference type="GO" id="GO:0003677">
    <property type="term" value="F:DNA binding"/>
    <property type="evidence" value="ECO:0007669"/>
    <property type="project" value="UniProtKB-UniRule"/>
</dbReference>
<dbReference type="EMBL" id="BOPH01000082">
    <property type="protein sequence ID" value="GIJ70810.1"/>
    <property type="molecule type" value="Genomic_DNA"/>
</dbReference>
<dbReference type="InterPro" id="IPR016032">
    <property type="entry name" value="Sig_transdc_resp-reg_C-effctor"/>
</dbReference>
<evidence type="ECO:0000313" key="8">
    <source>
        <dbReference type="EMBL" id="GIJ70810.1"/>
    </source>
</evidence>
<comment type="caution">
    <text evidence="8">The sequence shown here is derived from an EMBL/GenBank/DDBJ whole genome shotgun (WGS) entry which is preliminary data.</text>
</comment>
<evidence type="ECO:0000256" key="4">
    <source>
        <dbReference type="ARBA" id="ARBA00023163"/>
    </source>
</evidence>
<dbReference type="InterPro" id="IPR051677">
    <property type="entry name" value="AfsR-DnrI-RedD_regulator"/>
</dbReference>
<dbReference type="Proteomes" id="UP000635606">
    <property type="component" value="Unassembled WGS sequence"/>
</dbReference>
<dbReference type="SUPFAM" id="SSF52540">
    <property type="entry name" value="P-loop containing nucleoside triphosphate hydrolases"/>
    <property type="match status" value="1"/>
</dbReference>
<dbReference type="InterPro" id="IPR001867">
    <property type="entry name" value="OmpR/PhoB-type_DNA-bd"/>
</dbReference>
<feature type="domain" description="OmpR/PhoB-type" evidence="7">
    <location>
        <begin position="1"/>
        <end position="92"/>
    </location>
</feature>
<comment type="similarity">
    <text evidence="1">Belongs to the AfsR/DnrI/RedD regulatory family.</text>
</comment>
<keyword evidence="9" id="KW-1185">Reference proteome</keyword>
<dbReference type="InterPro" id="IPR027417">
    <property type="entry name" value="P-loop_NTPase"/>
</dbReference>
<dbReference type="SMART" id="SM00382">
    <property type="entry name" value="AAA"/>
    <property type="match status" value="1"/>
</dbReference>
<evidence type="ECO:0000256" key="1">
    <source>
        <dbReference type="ARBA" id="ARBA00005820"/>
    </source>
</evidence>
<dbReference type="AlphaFoldDB" id="A0A8J4ECT0"/>
<feature type="region of interest" description="Disordered" evidence="6">
    <location>
        <begin position="248"/>
        <end position="288"/>
    </location>
</feature>
<dbReference type="Pfam" id="PF00486">
    <property type="entry name" value="Trans_reg_C"/>
    <property type="match status" value="1"/>
</dbReference>
<dbReference type="PROSITE" id="PS51755">
    <property type="entry name" value="OMPR_PHOB"/>
    <property type="match status" value="1"/>
</dbReference>
<dbReference type="CDD" id="cd15831">
    <property type="entry name" value="BTAD"/>
    <property type="match status" value="1"/>
</dbReference>
<dbReference type="SMART" id="SM00862">
    <property type="entry name" value="Trans_reg_C"/>
    <property type="match status" value="1"/>
</dbReference>
<proteinExistence type="inferred from homology"/>
<accession>A0A8J4ECT0</accession>
<dbReference type="InterPro" id="IPR003593">
    <property type="entry name" value="AAA+_ATPase"/>
</dbReference>
<feature type="compositionally biased region" description="Pro residues" evidence="6">
    <location>
        <begin position="253"/>
        <end position="266"/>
    </location>
</feature>
<dbReference type="SUPFAM" id="SSF48452">
    <property type="entry name" value="TPR-like"/>
    <property type="match status" value="3"/>
</dbReference>
<dbReference type="Gene3D" id="1.25.40.10">
    <property type="entry name" value="Tetratricopeptide repeat domain"/>
    <property type="match status" value="3"/>
</dbReference>
<evidence type="ECO:0000256" key="6">
    <source>
        <dbReference type="SAM" id="MobiDB-lite"/>
    </source>
</evidence>
<sequence>MRFRYLGPLQVSTRTGWRAVGGARVRGLLAVLLINANRTVPVGHLVEELWPDEPPRSAGTLVRGYVLELRRSIGDQDGAVLTTEARGYRLRSRRGDFDADRFDDLLAEGETVLRARADPAAARQVLDDALALWRGAPLADVAPTPLVSAHAARLAERRLDALEARVEAALAVGGGLAGLVGDLRELVMLHPFRERFVAQLMRALQRAGRRAEALDAYAEARHRLVDELGIDPGPELVRAYREVLAEEAEVPAPATPEEPPAPATPEDPPRSAWERVPSQTPPDIADFTGRDKPLRACLDLLTPRGAAALPIVVLSGPGGAGKSTLAVHLAHRLAEAYPDGQLYADLGGVLRTRVDPALVLGQFLRALGVPAAQVPDGAAERAALYRSQVHDRRLLVVLDNVADVAQVRDLRPGSARCAVLATSRSRLAGLEGATVVDLGAFEPVESLDLFLRIVGAERAAREPDVAESIVRLCGHLPLAVRVAAARVGSRPVRPLARVAEALRDEWRRLDQLRVGDLEVRASIAAGYRMLAEPHRRMFRLLGALDTPDVTEWLAAAVAGVPLMEAEESLGALVDARLVDEVGVDGTGQARFRLHDLIRLYARERVADEEPADAVTAALARAFGALLTVAGEADRRLPAHTLASIGHDLGSPLPAGVTLDDLVTDPFTWFDAERATLLAAVAQAAATGLAMLAGRLADATHTFFELRDLPDDGMETHRAALAACEAAGDRLGAAVLLRNLADRFTSRPGATADAKLASAEAALALFRDLGERRGEADALYLCSDVHRLKGEHDRALACLDASRAAAASVGYRLGERHVQIELAIIRREQGRFADALVAGEAALAMASEAGSTRDQSVVLGLLGVVHRELGDLDRSETCFERGVEMAKATDDTLQEAYLSIHLGLVYVRRGRPRTRRVLEHGLALSVAQQSSFGHALALHGLGELELSEGRPRRAVARLTEAAARWSRVEARFAQARTMRSLGHAHAAVGDDDAARAAWSAALDLYRQVGNDDEAAAVTELLSGPDR</sequence>
<evidence type="ECO:0000256" key="2">
    <source>
        <dbReference type="ARBA" id="ARBA00023015"/>
    </source>
</evidence>
<dbReference type="Gene3D" id="3.40.50.300">
    <property type="entry name" value="P-loop containing nucleotide triphosphate hydrolases"/>
    <property type="match status" value="1"/>
</dbReference>
<feature type="DNA-binding region" description="OmpR/PhoB-type" evidence="5">
    <location>
        <begin position="1"/>
        <end position="92"/>
    </location>
</feature>
<dbReference type="PANTHER" id="PTHR35807">
    <property type="entry name" value="TRANSCRIPTIONAL REGULATOR REDD-RELATED"/>
    <property type="match status" value="1"/>
</dbReference>
<reference evidence="8" key="1">
    <citation type="submission" date="2021-01" db="EMBL/GenBank/DDBJ databases">
        <title>Whole genome shotgun sequence of Virgisporangium ochraceum NBRC 16418.</title>
        <authorList>
            <person name="Komaki H."/>
            <person name="Tamura T."/>
        </authorList>
    </citation>
    <scope>NUCLEOTIDE SEQUENCE</scope>
    <source>
        <strain evidence="8">NBRC 16418</strain>
    </source>
</reference>
<keyword evidence="3 5" id="KW-0238">DNA-binding</keyword>
<dbReference type="InterPro" id="IPR011990">
    <property type="entry name" value="TPR-like_helical_dom_sf"/>
</dbReference>
<dbReference type="GO" id="GO:0043531">
    <property type="term" value="F:ADP binding"/>
    <property type="evidence" value="ECO:0007669"/>
    <property type="project" value="InterPro"/>
</dbReference>
<evidence type="ECO:0000259" key="7">
    <source>
        <dbReference type="PROSITE" id="PS51755"/>
    </source>
</evidence>
<gene>
    <name evidence="8" type="ORF">Voc01_057270</name>
</gene>
<dbReference type="InterPro" id="IPR019734">
    <property type="entry name" value="TPR_rpt"/>
</dbReference>